<dbReference type="GO" id="GO:0005886">
    <property type="term" value="C:plasma membrane"/>
    <property type="evidence" value="ECO:0007669"/>
    <property type="project" value="UniProtKB-SubCell"/>
</dbReference>
<dbReference type="InterPro" id="IPR004626">
    <property type="entry name" value="RarD"/>
</dbReference>
<comment type="subcellular location">
    <subcellularLocation>
        <location evidence="1">Cell membrane</location>
        <topology evidence="1">Multi-pass membrane protein</topology>
    </subcellularLocation>
</comment>
<reference evidence="10 11" key="1">
    <citation type="journal article" date="2014" name="Genome Announc.">
        <title>Draft Genome Sequences of Two Vibrionaceae Species, Vibrio ponticus C121 and Photobacterium aphoticum C119, Isolated as Coral Reef Microbiota.</title>
        <authorList>
            <person name="Al-saari N."/>
            <person name="Meirelles P.M."/>
            <person name="Mino S."/>
            <person name="Suda W."/>
            <person name="Oshima K."/>
            <person name="Hattori M."/>
            <person name="Ohkuma M."/>
            <person name="Thompson F.L."/>
            <person name="Gomez-Gil B."/>
            <person name="Sawabe T."/>
            <person name="Sawabe T."/>
        </authorList>
    </citation>
    <scope>NUCLEOTIDE SEQUENCE [LARGE SCALE GENOMIC DNA]</scope>
    <source>
        <strain evidence="10 11">JCM 19237</strain>
    </source>
</reference>
<feature type="transmembrane region" description="Helical" evidence="8">
    <location>
        <begin position="72"/>
        <end position="87"/>
    </location>
</feature>
<dbReference type="Proteomes" id="UP000029227">
    <property type="component" value="Unassembled WGS sequence"/>
</dbReference>
<comment type="similarity">
    <text evidence="2">Belongs to the EamA transporter family.</text>
</comment>
<dbReference type="EMBL" id="BBMN01000001">
    <property type="protein sequence ID" value="GAL02139.1"/>
    <property type="molecule type" value="Genomic_DNA"/>
</dbReference>
<feature type="transmembrane region" description="Helical" evidence="8">
    <location>
        <begin position="188"/>
        <end position="209"/>
    </location>
</feature>
<evidence type="ECO:0000256" key="4">
    <source>
        <dbReference type="ARBA" id="ARBA00022475"/>
    </source>
</evidence>
<keyword evidence="6 8" id="KW-1133">Transmembrane helix</keyword>
<dbReference type="InterPro" id="IPR037185">
    <property type="entry name" value="EmrE-like"/>
</dbReference>
<evidence type="ECO:0000256" key="3">
    <source>
        <dbReference type="ARBA" id="ARBA00022448"/>
    </source>
</evidence>
<feature type="transmembrane region" description="Helical" evidence="8">
    <location>
        <begin position="159"/>
        <end position="182"/>
    </location>
</feature>
<accession>A0A090QK03</accession>
<keyword evidence="7 8" id="KW-0472">Membrane</keyword>
<feature type="transmembrane region" description="Helical" evidence="8">
    <location>
        <begin position="20"/>
        <end position="41"/>
    </location>
</feature>
<evidence type="ECO:0000259" key="9">
    <source>
        <dbReference type="Pfam" id="PF00892"/>
    </source>
</evidence>
<evidence type="ECO:0000256" key="2">
    <source>
        <dbReference type="ARBA" id="ARBA00007362"/>
    </source>
</evidence>
<dbReference type="NCBIfam" id="TIGR00688">
    <property type="entry name" value="rarD"/>
    <property type="match status" value="1"/>
</dbReference>
<feature type="domain" description="EamA" evidence="9">
    <location>
        <begin position="3"/>
        <end position="60"/>
    </location>
</feature>
<name>A0A090QK03_9GAMM</name>
<evidence type="ECO:0000256" key="5">
    <source>
        <dbReference type="ARBA" id="ARBA00022692"/>
    </source>
</evidence>
<comment type="caution">
    <text evidence="10">The sequence shown here is derived from an EMBL/GenBank/DDBJ whole genome shotgun (WGS) entry which is preliminary data.</text>
</comment>
<dbReference type="eggNOG" id="COG2962">
    <property type="taxonomic scope" value="Bacteria"/>
</dbReference>
<keyword evidence="5 8" id="KW-0812">Transmembrane</keyword>
<evidence type="ECO:0000256" key="8">
    <source>
        <dbReference type="SAM" id="Phobius"/>
    </source>
</evidence>
<proteinExistence type="inferred from homology"/>
<gene>
    <name evidence="10" type="ORF">JCM19237_5032</name>
</gene>
<keyword evidence="3" id="KW-0813">Transport</keyword>
<feature type="transmembrane region" description="Helical" evidence="8">
    <location>
        <begin position="94"/>
        <end position="113"/>
    </location>
</feature>
<evidence type="ECO:0000256" key="1">
    <source>
        <dbReference type="ARBA" id="ARBA00004651"/>
    </source>
</evidence>
<organism evidence="10 11">
    <name type="scientific">Photobacterium aphoticum</name>
    <dbReference type="NCBI Taxonomy" id="754436"/>
    <lineage>
        <taxon>Bacteria</taxon>
        <taxon>Pseudomonadati</taxon>
        <taxon>Pseudomonadota</taxon>
        <taxon>Gammaproteobacteria</taxon>
        <taxon>Vibrionales</taxon>
        <taxon>Vibrionaceae</taxon>
        <taxon>Photobacterium</taxon>
    </lineage>
</organism>
<dbReference type="AlphaFoldDB" id="A0A090QK03"/>
<evidence type="ECO:0000313" key="10">
    <source>
        <dbReference type="EMBL" id="GAL02139.1"/>
    </source>
</evidence>
<evidence type="ECO:0000313" key="11">
    <source>
        <dbReference type="Proteomes" id="UP000029227"/>
    </source>
</evidence>
<sequence length="221" mass="24918">MFNFMSLYSFTWAVTHEQVLAASLGYFINPIFSIVFGVFFLKDRLSTFQSVAVALSIAGIGCQVYYYGELPWLSLIMGGAFALYGLMKKFIRLDALSIMMIELITILPLALGFLFHDLWQQTSVFQSGDNPKILLYLLSAPVTLIPLVLFSMAVERTNLIMIGFIQYIEPSIQFLLAVIVFGEALLQVKVMSFGLIWLGLLLCIIEMTFRKKRPPMQKALG</sequence>
<protein>
    <submittedName>
        <fullName evidence="10">Membrane protein</fullName>
    </submittedName>
</protein>
<evidence type="ECO:0000256" key="7">
    <source>
        <dbReference type="ARBA" id="ARBA00023136"/>
    </source>
</evidence>
<dbReference type="Pfam" id="PF00892">
    <property type="entry name" value="EamA"/>
    <property type="match status" value="1"/>
</dbReference>
<feature type="transmembrane region" description="Helical" evidence="8">
    <location>
        <begin position="133"/>
        <end position="152"/>
    </location>
</feature>
<dbReference type="InterPro" id="IPR000620">
    <property type="entry name" value="EamA_dom"/>
</dbReference>
<evidence type="ECO:0000256" key="6">
    <source>
        <dbReference type="ARBA" id="ARBA00022989"/>
    </source>
</evidence>
<keyword evidence="4" id="KW-1003">Cell membrane</keyword>
<dbReference type="SUPFAM" id="SSF103481">
    <property type="entry name" value="Multidrug resistance efflux transporter EmrE"/>
    <property type="match status" value="2"/>
</dbReference>